<keyword evidence="6" id="KW-0092">Biotin</keyword>
<dbReference type="InterPro" id="IPR005479">
    <property type="entry name" value="CPAse_ATP-bd"/>
</dbReference>
<reference evidence="12 13" key="1">
    <citation type="submission" date="2023-05" db="EMBL/GenBank/DDBJ databases">
        <title>Corynebacterium suedekumii sp. nov. and Corynebacterium breve sp. nov. isolated from raw cow's milk.</title>
        <authorList>
            <person name="Baer M.K."/>
            <person name="Mehl L."/>
            <person name="Hellmuth R."/>
            <person name="Marke G."/>
            <person name="Lipski A."/>
        </authorList>
    </citation>
    <scope>NUCLEOTIDE SEQUENCE [LARGE SCALE GENOMIC DNA]</scope>
    <source>
        <strain evidence="12 13">R4</strain>
    </source>
</reference>
<dbReference type="SUPFAM" id="SSF51246">
    <property type="entry name" value="Rudiment single hybrid motif"/>
    <property type="match status" value="1"/>
</dbReference>
<keyword evidence="4 8" id="KW-0547">Nucleotide-binding</keyword>
<evidence type="ECO:0000256" key="7">
    <source>
        <dbReference type="ARBA" id="ARBA00048501"/>
    </source>
</evidence>
<dbReference type="InterPro" id="IPR050856">
    <property type="entry name" value="Biotin_carboxylase_complex"/>
</dbReference>
<dbReference type="InterPro" id="IPR016185">
    <property type="entry name" value="PreATP-grasp_dom_sf"/>
</dbReference>
<dbReference type="EMBL" id="CP126969">
    <property type="protein sequence ID" value="WIM68390.1"/>
    <property type="molecule type" value="Genomic_DNA"/>
</dbReference>
<evidence type="ECO:0000256" key="8">
    <source>
        <dbReference type="PROSITE-ProRule" id="PRU00409"/>
    </source>
</evidence>
<comment type="cofactor">
    <cofactor evidence="1">
        <name>biotin</name>
        <dbReference type="ChEBI" id="CHEBI:57586"/>
    </cofactor>
</comment>
<proteinExistence type="predicted"/>
<accession>A0ABY8VLG4</accession>
<keyword evidence="3" id="KW-0436">Ligase</keyword>
<evidence type="ECO:0000256" key="3">
    <source>
        <dbReference type="ARBA" id="ARBA00022598"/>
    </source>
</evidence>
<dbReference type="Pfam" id="PF00289">
    <property type="entry name" value="Biotin_carb_N"/>
    <property type="match status" value="1"/>
</dbReference>
<dbReference type="SUPFAM" id="SSF51230">
    <property type="entry name" value="Single hybrid motif"/>
    <property type="match status" value="1"/>
</dbReference>
<dbReference type="InterPro" id="IPR001882">
    <property type="entry name" value="Biotin_BS"/>
</dbReference>
<dbReference type="PROSITE" id="PS00866">
    <property type="entry name" value="CPSASE_1"/>
    <property type="match status" value="1"/>
</dbReference>
<dbReference type="Gene3D" id="3.30.470.20">
    <property type="entry name" value="ATP-grasp fold, B domain"/>
    <property type="match status" value="1"/>
</dbReference>
<dbReference type="InterPro" id="IPR005481">
    <property type="entry name" value="BC-like_N"/>
</dbReference>
<organism evidence="12 13">
    <name type="scientific">Corynebacterium breve</name>
    <dbReference type="NCBI Taxonomy" id="3049799"/>
    <lineage>
        <taxon>Bacteria</taxon>
        <taxon>Bacillati</taxon>
        <taxon>Actinomycetota</taxon>
        <taxon>Actinomycetes</taxon>
        <taxon>Mycobacteriales</taxon>
        <taxon>Corynebacteriaceae</taxon>
        <taxon>Corynebacterium</taxon>
    </lineage>
</organism>
<dbReference type="PANTHER" id="PTHR18866:SF33">
    <property type="entry name" value="METHYLCROTONOYL-COA CARBOXYLASE SUBUNIT ALPHA, MITOCHONDRIAL-RELATED"/>
    <property type="match status" value="1"/>
</dbReference>
<comment type="catalytic activity">
    <reaction evidence="7">
        <text>N(6)-biotinyl-L-lysyl-[protein] + hydrogencarbonate + ATP = N(6)-carboxybiotinyl-L-lysyl-[protein] + ADP + phosphate + H(+)</text>
        <dbReference type="Rhea" id="RHEA:13501"/>
        <dbReference type="Rhea" id="RHEA-COMP:10505"/>
        <dbReference type="Rhea" id="RHEA-COMP:10506"/>
        <dbReference type="ChEBI" id="CHEBI:15378"/>
        <dbReference type="ChEBI" id="CHEBI:17544"/>
        <dbReference type="ChEBI" id="CHEBI:30616"/>
        <dbReference type="ChEBI" id="CHEBI:43474"/>
        <dbReference type="ChEBI" id="CHEBI:83144"/>
        <dbReference type="ChEBI" id="CHEBI:83145"/>
        <dbReference type="ChEBI" id="CHEBI:456216"/>
        <dbReference type="EC" id="6.3.4.14"/>
    </reaction>
    <physiologicalReaction direction="left-to-right" evidence="7">
        <dbReference type="Rhea" id="RHEA:13502"/>
    </physiologicalReaction>
</comment>
<evidence type="ECO:0000256" key="6">
    <source>
        <dbReference type="ARBA" id="ARBA00023267"/>
    </source>
</evidence>
<dbReference type="Pfam" id="PF02785">
    <property type="entry name" value="Biotin_carb_C"/>
    <property type="match status" value="1"/>
</dbReference>
<dbReference type="SUPFAM" id="SSF52440">
    <property type="entry name" value="PreATP-grasp domain"/>
    <property type="match status" value="1"/>
</dbReference>
<dbReference type="Pfam" id="PF21139">
    <property type="entry name" value="BT_MCC_alpha"/>
    <property type="match status" value="1"/>
</dbReference>
<dbReference type="PROSITE" id="PS00867">
    <property type="entry name" value="CPSASE_2"/>
    <property type="match status" value="1"/>
</dbReference>
<evidence type="ECO:0000259" key="11">
    <source>
        <dbReference type="PROSITE" id="PS50979"/>
    </source>
</evidence>
<dbReference type="InterPro" id="IPR011054">
    <property type="entry name" value="Rudment_hybrid_motif"/>
</dbReference>
<dbReference type="CDD" id="cd06850">
    <property type="entry name" value="biotinyl_domain"/>
    <property type="match status" value="1"/>
</dbReference>
<evidence type="ECO:0000259" key="9">
    <source>
        <dbReference type="PROSITE" id="PS50968"/>
    </source>
</evidence>
<dbReference type="PROSITE" id="PS50975">
    <property type="entry name" value="ATP_GRASP"/>
    <property type="match status" value="1"/>
</dbReference>
<dbReference type="Proteomes" id="UP001225598">
    <property type="component" value="Chromosome"/>
</dbReference>
<evidence type="ECO:0000313" key="12">
    <source>
        <dbReference type="EMBL" id="WIM68390.1"/>
    </source>
</evidence>
<dbReference type="Pfam" id="PF00364">
    <property type="entry name" value="Biotin_lipoyl"/>
    <property type="match status" value="1"/>
</dbReference>
<protein>
    <recommendedName>
        <fullName evidence="2">biotin carboxylase</fullName>
        <ecNumber evidence="2">6.3.4.14</ecNumber>
    </recommendedName>
</protein>
<dbReference type="EC" id="6.3.4.14" evidence="2"/>
<feature type="domain" description="Biotin carboxylation" evidence="11">
    <location>
        <begin position="5"/>
        <end position="452"/>
    </location>
</feature>
<evidence type="ECO:0000256" key="1">
    <source>
        <dbReference type="ARBA" id="ARBA00001953"/>
    </source>
</evidence>
<dbReference type="SMART" id="SM00878">
    <property type="entry name" value="Biotin_carb_C"/>
    <property type="match status" value="1"/>
</dbReference>
<dbReference type="SUPFAM" id="SSF56059">
    <property type="entry name" value="Glutathione synthetase ATP-binding domain-like"/>
    <property type="match status" value="1"/>
</dbReference>
<dbReference type="InterPro" id="IPR005482">
    <property type="entry name" value="Biotin_COase_C"/>
</dbReference>
<dbReference type="InterPro" id="IPR011764">
    <property type="entry name" value="Biotin_carboxylation_dom"/>
</dbReference>
<dbReference type="InterPro" id="IPR011053">
    <property type="entry name" value="Single_hybrid_motif"/>
</dbReference>
<evidence type="ECO:0000256" key="2">
    <source>
        <dbReference type="ARBA" id="ARBA00013263"/>
    </source>
</evidence>
<feature type="domain" description="Lipoyl-binding" evidence="9">
    <location>
        <begin position="602"/>
        <end position="676"/>
    </location>
</feature>
<dbReference type="InterPro" id="IPR011761">
    <property type="entry name" value="ATP-grasp"/>
</dbReference>
<evidence type="ECO:0000259" key="10">
    <source>
        <dbReference type="PROSITE" id="PS50975"/>
    </source>
</evidence>
<dbReference type="PROSITE" id="PS50979">
    <property type="entry name" value="BC"/>
    <property type="match status" value="1"/>
</dbReference>
<sequence length="682" mass="72539">MTKTPITTVLVANRGEIACRVIRTLKAEGVRSVAVFSDADANAPHVHEADVAIHIGPSPARDSYLVIDKIIDAAQRSGAQAIHPGYGFLSENATFAKACEDNGIIFMGPPASAIDTMGDKISARAAVEARDVPTVPGISRPGLTDDDLIEAAPNIGFPVLIKPSAGGGGKGMHRVEDPKDLPEALKTARREAASAFGDDSLFIEHFVDTPRHIEVQILADTHGNVIHLGERECSLQRRHQKVIEEAPSPLLDEETRQAIGEAACDAARSVGYVGAGTVEFIVPAARPDHFYFMEMNTRLQVEHPVTEEVTGLDLVALQLAIARGEELPVAQEDVTLTGHSIEARIYAEDPANGFLPTGGRVDRVKAPSGEGVRVDSGIIDGSEVTSLYDPMLMKVIVHGADRQEALHRLDKALAGTVVAGVGVNADFCRFLINVDEVVAGDLDTGLLDRVMDQYEVSRTPDEALIAAAMIWLASRWPENPGSAWDIPDGWRPGRSVPQRVRLADSQGSALVLIDGTPTAATVTVGANVPGITRDEDDHEPRDYQASVYRQGDSWRVVIDGVGGHWDADFVGKHGEEAAEVIVSSDHGAWTIRREAAARSAADADANTDTVLSSPMPGTVIAHSVESGAHVSAGDAVLVVEAMKMEHVLRAAVDGTVTFHAAPGDQVQADKALATIDPDNSEK</sequence>
<dbReference type="PROSITE" id="PS00188">
    <property type="entry name" value="BIOTIN"/>
    <property type="match status" value="1"/>
</dbReference>
<keyword evidence="13" id="KW-1185">Reference proteome</keyword>
<evidence type="ECO:0000256" key="4">
    <source>
        <dbReference type="ARBA" id="ARBA00022741"/>
    </source>
</evidence>
<name>A0ABY8VLG4_9CORY</name>
<dbReference type="InterPro" id="IPR000089">
    <property type="entry name" value="Biotin_lipoyl"/>
</dbReference>
<evidence type="ECO:0000256" key="5">
    <source>
        <dbReference type="ARBA" id="ARBA00022840"/>
    </source>
</evidence>
<dbReference type="PROSITE" id="PS50968">
    <property type="entry name" value="BIOTINYL_LIPOYL"/>
    <property type="match status" value="1"/>
</dbReference>
<dbReference type="Gene3D" id="2.40.50.100">
    <property type="match status" value="1"/>
</dbReference>
<gene>
    <name evidence="12" type="ORF">QP027_03055</name>
</gene>
<dbReference type="Pfam" id="PF02786">
    <property type="entry name" value="CPSase_L_D2"/>
    <property type="match status" value="1"/>
</dbReference>
<dbReference type="InterPro" id="IPR048429">
    <property type="entry name" value="MCC_alpha_BT"/>
</dbReference>
<dbReference type="PANTHER" id="PTHR18866">
    <property type="entry name" value="CARBOXYLASE:PYRUVATE/ACETYL-COA/PROPIONYL-COA CARBOXYLASE"/>
    <property type="match status" value="1"/>
</dbReference>
<feature type="domain" description="ATP-grasp" evidence="10">
    <location>
        <begin position="124"/>
        <end position="323"/>
    </location>
</feature>
<evidence type="ECO:0000313" key="13">
    <source>
        <dbReference type="Proteomes" id="UP001225598"/>
    </source>
</evidence>
<keyword evidence="5 8" id="KW-0067">ATP-binding</keyword>
<dbReference type="RefSeq" id="WP_284825898.1">
    <property type="nucleotide sequence ID" value="NZ_CP126969.1"/>
</dbReference>